<comment type="similarity">
    <text evidence="1">Belongs to the ETF alpha-subunit/FixB family.</text>
</comment>
<dbReference type="SUPFAM" id="SSF52467">
    <property type="entry name" value="DHS-like NAD/FAD-binding domain"/>
    <property type="match status" value="1"/>
</dbReference>
<comment type="cofactor">
    <cofactor evidence="6">
        <name>FAD</name>
        <dbReference type="ChEBI" id="CHEBI:57692"/>
    </cofactor>
    <text evidence="6">Binds 1 FAD per dimer.</text>
</comment>
<dbReference type="InterPro" id="IPR014731">
    <property type="entry name" value="ETF_asu_C"/>
</dbReference>
<feature type="binding site" evidence="6">
    <location>
        <position position="299"/>
    </location>
    <ligand>
        <name>FAD</name>
        <dbReference type="ChEBI" id="CHEBI:57692"/>
    </ligand>
</feature>
<dbReference type="GO" id="GO:0009055">
    <property type="term" value="F:electron transfer activity"/>
    <property type="evidence" value="ECO:0007669"/>
    <property type="project" value="InterPro"/>
</dbReference>
<evidence type="ECO:0000256" key="3">
    <source>
        <dbReference type="ARBA" id="ARBA00022630"/>
    </source>
</evidence>
<dbReference type="SUPFAM" id="SSF52402">
    <property type="entry name" value="Adenine nucleotide alpha hydrolases-like"/>
    <property type="match status" value="1"/>
</dbReference>
<proteinExistence type="inferred from homology"/>
<dbReference type="PROSITE" id="PS00696">
    <property type="entry name" value="ETF_ALPHA"/>
    <property type="match status" value="1"/>
</dbReference>
<evidence type="ECO:0000256" key="2">
    <source>
        <dbReference type="ARBA" id="ARBA00022448"/>
    </source>
</evidence>
<dbReference type="PATRIC" id="fig|742734.4.peg.734"/>
<dbReference type="CDD" id="cd01715">
    <property type="entry name" value="ETF_alpha"/>
    <property type="match status" value="1"/>
</dbReference>
<dbReference type="RefSeq" id="WP_048929170.1">
    <property type="nucleotide sequence ID" value="NZ_KQ235875.1"/>
</dbReference>
<protein>
    <recommendedName>
        <fullName evidence="7">Electron transfer flavoprotein alpha/beta-subunit N-terminal domain-containing protein</fullName>
    </recommendedName>
</protein>
<gene>
    <name evidence="8" type="ORF">HMPREF9470_00688</name>
</gene>
<dbReference type="Pfam" id="PF00766">
    <property type="entry name" value="ETF_alpha"/>
    <property type="match status" value="1"/>
</dbReference>
<dbReference type="Gene3D" id="3.40.50.1220">
    <property type="entry name" value="TPP-binding domain"/>
    <property type="match status" value="1"/>
</dbReference>
<dbReference type="InterPro" id="IPR018206">
    <property type="entry name" value="ETF_asu_C_CS"/>
</dbReference>
<name>A0A0J9B932_9FIRM</name>
<reference evidence="8 9" key="1">
    <citation type="submission" date="2011-04" db="EMBL/GenBank/DDBJ databases">
        <title>The Genome Sequence of Clostridium citroniae WAL-19142.</title>
        <authorList>
            <consortium name="The Broad Institute Genome Sequencing Platform"/>
            <person name="Earl A."/>
            <person name="Ward D."/>
            <person name="Feldgarden M."/>
            <person name="Gevers D."/>
            <person name="Warren Y.A."/>
            <person name="Tyrrell K.L."/>
            <person name="Citron D.M."/>
            <person name="Goldstein E.J."/>
            <person name="Daigneault M."/>
            <person name="Allen-Vercoe E."/>
            <person name="Young S.K."/>
            <person name="Zeng Q."/>
            <person name="Gargeya S."/>
            <person name="Fitzgerald M."/>
            <person name="Haas B."/>
            <person name="Abouelleil A."/>
            <person name="Alvarado L."/>
            <person name="Arachchi H.M."/>
            <person name="Berlin A."/>
            <person name="Brown A."/>
            <person name="Chapman S.B."/>
            <person name="Chen Z."/>
            <person name="Dunbar C."/>
            <person name="Freedman E."/>
            <person name="Gearin G."/>
            <person name="Gellesch M."/>
            <person name="Goldberg J."/>
            <person name="Griggs A."/>
            <person name="Gujja S."/>
            <person name="Heilman E.R."/>
            <person name="Heiman D."/>
            <person name="Howarth C."/>
            <person name="Larson L."/>
            <person name="Lui A."/>
            <person name="MacDonald P.J."/>
            <person name="Mehta T."/>
            <person name="Montmayeur A."/>
            <person name="Murphy C."/>
            <person name="Neiman D."/>
            <person name="Pearson M."/>
            <person name="Priest M."/>
            <person name="Roberts A."/>
            <person name="Saif S."/>
            <person name="Shea T."/>
            <person name="Shenoy N."/>
            <person name="Sisk P."/>
            <person name="Stolte C."/>
            <person name="Sykes S."/>
            <person name="White J."/>
            <person name="Yandava C."/>
            <person name="Wortman J."/>
            <person name="Nusbaum C."/>
            <person name="Birren B."/>
        </authorList>
    </citation>
    <scope>NUCLEOTIDE SEQUENCE [LARGE SCALE GENOMIC DNA]</scope>
    <source>
        <strain evidence="8 9">WAL-19142</strain>
    </source>
</reference>
<evidence type="ECO:0000256" key="6">
    <source>
        <dbReference type="PIRSR" id="PIRSR000089-1"/>
    </source>
</evidence>
<dbReference type="InterPro" id="IPR029035">
    <property type="entry name" value="DHS-like_NAD/FAD-binding_dom"/>
</dbReference>
<dbReference type="EMBL" id="ADLK01000078">
    <property type="protein sequence ID" value="KMW08791.1"/>
    <property type="molecule type" value="Genomic_DNA"/>
</dbReference>
<feature type="binding site" evidence="6">
    <location>
        <begin position="278"/>
        <end position="285"/>
    </location>
    <ligand>
        <name>FAD</name>
        <dbReference type="ChEBI" id="CHEBI:57692"/>
    </ligand>
</feature>
<dbReference type="Pfam" id="PF01012">
    <property type="entry name" value="ETF"/>
    <property type="match status" value="1"/>
</dbReference>
<keyword evidence="2" id="KW-0813">Transport</keyword>
<dbReference type="Proteomes" id="UP000037392">
    <property type="component" value="Unassembled WGS sequence"/>
</dbReference>
<comment type="caution">
    <text evidence="8">The sequence shown here is derived from an EMBL/GenBank/DDBJ whole genome shotgun (WGS) entry which is preliminary data.</text>
</comment>
<feature type="domain" description="Electron transfer flavoprotein alpha/beta-subunit N-terminal" evidence="7">
    <location>
        <begin position="9"/>
        <end position="201"/>
    </location>
</feature>
<dbReference type="PANTHER" id="PTHR43153:SF1">
    <property type="entry name" value="ELECTRON TRANSFER FLAVOPROTEIN SUBUNIT ALPHA, MITOCHONDRIAL"/>
    <property type="match status" value="1"/>
</dbReference>
<keyword evidence="4 6" id="KW-0274">FAD</keyword>
<feature type="binding site" evidence="6">
    <location>
        <begin position="247"/>
        <end position="248"/>
    </location>
    <ligand>
        <name>FAD</name>
        <dbReference type="ChEBI" id="CHEBI:57692"/>
    </ligand>
</feature>
<dbReference type="InterPro" id="IPR033947">
    <property type="entry name" value="ETF_alpha_N"/>
</dbReference>
<feature type="binding site" evidence="6">
    <location>
        <position position="222"/>
    </location>
    <ligand>
        <name>FAD</name>
        <dbReference type="ChEBI" id="CHEBI:57692"/>
    </ligand>
</feature>
<dbReference type="AlphaFoldDB" id="A0A0J9B932"/>
<dbReference type="OrthoDB" id="9770286at2"/>
<evidence type="ECO:0000313" key="9">
    <source>
        <dbReference type="Proteomes" id="UP000037392"/>
    </source>
</evidence>
<keyword evidence="5" id="KW-0249">Electron transport</keyword>
<accession>A0A0J9B932</accession>
<evidence type="ECO:0000256" key="1">
    <source>
        <dbReference type="ARBA" id="ARBA00005817"/>
    </source>
</evidence>
<dbReference type="SMART" id="SM00893">
    <property type="entry name" value="ETF"/>
    <property type="match status" value="1"/>
</dbReference>
<dbReference type="FunFam" id="3.40.50.1220:FF:000001">
    <property type="entry name" value="Electron transfer flavoprotein, alpha subunit"/>
    <property type="match status" value="1"/>
</dbReference>
<dbReference type="Gene3D" id="3.40.50.620">
    <property type="entry name" value="HUPs"/>
    <property type="match status" value="1"/>
</dbReference>
<dbReference type="PANTHER" id="PTHR43153">
    <property type="entry name" value="ELECTRON TRANSFER FLAVOPROTEIN ALPHA"/>
    <property type="match status" value="1"/>
</dbReference>
<dbReference type="GO" id="GO:0033539">
    <property type="term" value="P:fatty acid beta-oxidation using acyl-CoA dehydrogenase"/>
    <property type="evidence" value="ECO:0007669"/>
    <property type="project" value="TreeGrafter"/>
</dbReference>
<dbReference type="PIRSF" id="PIRSF000089">
    <property type="entry name" value="Electra_flavoP_a"/>
    <property type="match status" value="1"/>
</dbReference>
<evidence type="ECO:0000256" key="4">
    <source>
        <dbReference type="ARBA" id="ARBA00022827"/>
    </source>
</evidence>
<keyword evidence="3" id="KW-0285">Flavoprotein</keyword>
<dbReference type="InterPro" id="IPR001308">
    <property type="entry name" value="ETF_a/FixB"/>
</dbReference>
<evidence type="ECO:0000259" key="7">
    <source>
        <dbReference type="SMART" id="SM00893"/>
    </source>
</evidence>
<sequence length="334" mass="35671">MSEFKNRDIWVFIETDEGKVKSVGLELLTPGRMLADKAGEELVAVILGRDNEEAVAQVRQYGADRIISVEGPEYGKYSFDAYTYAMAELVQTYGPSAVLIGATNNGRDFGPRLSCRLRTGLTADCTSLDYDAESGNVAWTRPAFGGNLMAVIMCPNTRPQIGTVRPGVFKKLPVDQKEVQVIRENISVPAEKIRTRLVDSVREAASGIVNLEDAEIIISGGRGMGGPENFKLLEELAGVLGAAVGASRAAVDAGWIGHARQVGQTGKTVGPKLYIACGISGAIQHLAGMSGSDCIVAVNKDPEAPIFKAADYGIVGNLFEVLPVLTEEIRKLKA</sequence>
<dbReference type="InterPro" id="IPR014729">
    <property type="entry name" value="Rossmann-like_a/b/a_fold"/>
</dbReference>
<organism evidence="8 9">
    <name type="scientific">[Clostridium] citroniae WAL-19142</name>
    <dbReference type="NCBI Taxonomy" id="742734"/>
    <lineage>
        <taxon>Bacteria</taxon>
        <taxon>Bacillati</taxon>
        <taxon>Bacillota</taxon>
        <taxon>Clostridia</taxon>
        <taxon>Lachnospirales</taxon>
        <taxon>Lachnospiraceae</taxon>
        <taxon>Enterocloster</taxon>
    </lineage>
</organism>
<feature type="binding site" evidence="6">
    <location>
        <begin position="261"/>
        <end position="265"/>
    </location>
    <ligand>
        <name>FAD</name>
        <dbReference type="ChEBI" id="CHEBI:57692"/>
    </ligand>
</feature>
<evidence type="ECO:0000313" key="8">
    <source>
        <dbReference type="EMBL" id="KMW08791.1"/>
    </source>
</evidence>
<dbReference type="InterPro" id="IPR014730">
    <property type="entry name" value="ETF_a/b_N"/>
</dbReference>
<dbReference type="GeneID" id="93165459"/>
<dbReference type="GO" id="GO:0050660">
    <property type="term" value="F:flavin adenine dinucleotide binding"/>
    <property type="evidence" value="ECO:0007669"/>
    <property type="project" value="InterPro"/>
</dbReference>
<evidence type="ECO:0000256" key="5">
    <source>
        <dbReference type="ARBA" id="ARBA00022982"/>
    </source>
</evidence>